<keyword evidence="1" id="KW-0812">Transmembrane</keyword>
<organism evidence="2">
    <name type="scientific">viral metagenome</name>
    <dbReference type="NCBI Taxonomy" id="1070528"/>
    <lineage>
        <taxon>unclassified sequences</taxon>
        <taxon>metagenomes</taxon>
        <taxon>organismal metagenomes</taxon>
    </lineage>
</organism>
<protein>
    <submittedName>
        <fullName evidence="2">Uncharacterized protein</fullName>
    </submittedName>
</protein>
<evidence type="ECO:0000256" key="1">
    <source>
        <dbReference type="SAM" id="Phobius"/>
    </source>
</evidence>
<accession>A0A6C0CI38</accession>
<dbReference type="EMBL" id="MN739429">
    <property type="protein sequence ID" value="QHT04436.1"/>
    <property type="molecule type" value="Genomic_DNA"/>
</dbReference>
<feature type="transmembrane region" description="Helical" evidence="1">
    <location>
        <begin position="6"/>
        <end position="28"/>
    </location>
</feature>
<evidence type="ECO:0000313" key="2">
    <source>
        <dbReference type="EMBL" id="QHT04436.1"/>
    </source>
</evidence>
<keyword evidence="1" id="KW-1133">Transmembrane helix</keyword>
<reference evidence="2" key="1">
    <citation type="journal article" date="2020" name="Nature">
        <title>Giant virus diversity and host interactions through global metagenomics.</title>
        <authorList>
            <person name="Schulz F."/>
            <person name="Roux S."/>
            <person name="Paez-Espino D."/>
            <person name="Jungbluth S."/>
            <person name="Walsh D.A."/>
            <person name="Denef V.J."/>
            <person name="McMahon K.D."/>
            <person name="Konstantinidis K.T."/>
            <person name="Eloe-Fadrosh E.A."/>
            <person name="Kyrpides N.C."/>
            <person name="Woyke T."/>
        </authorList>
    </citation>
    <scope>NUCLEOTIDE SEQUENCE</scope>
    <source>
        <strain evidence="2">GVMAG-M-3300021185-45</strain>
    </source>
</reference>
<sequence length="52" mass="5989">MNFLDLLLVVTIVFCASLLVMSIIYICIYSVELCYRRNSAQENLLEEELLSS</sequence>
<keyword evidence="1" id="KW-0472">Membrane</keyword>
<dbReference type="AlphaFoldDB" id="A0A6C0CI38"/>
<proteinExistence type="predicted"/>
<name>A0A6C0CI38_9ZZZZ</name>